<dbReference type="EMBL" id="MK937592">
    <property type="protein sequence ID" value="QDH91847.1"/>
    <property type="molecule type" value="Genomic_DNA"/>
</dbReference>
<name>A0A514DE28_9CAUD</name>
<evidence type="ECO:0000313" key="2">
    <source>
        <dbReference type="Proteomes" id="UP000316777"/>
    </source>
</evidence>
<evidence type="ECO:0000313" key="1">
    <source>
        <dbReference type="EMBL" id="QDH91847.1"/>
    </source>
</evidence>
<reference evidence="1 2" key="1">
    <citation type="submission" date="2019-05" db="EMBL/GenBank/DDBJ databases">
        <authorList>
            <person name="Pope W.H."/>
            <person name="Garlena R.A."/>
            <person name="Russell D.A."/>
            <person name="Jacobs-Sera D."/>
            <person name="Hatfull G.F."/>
        </authorList>
    </citation>
    <scope>NUCLEOTIDE SEQUENCE [LARGE SCALE GENOMIC DNA]</scope>
</reference>
<proteinExistence type="predicted"/>
<dbReference type="KEGG" id="vg:64767093"/>
<keyword evidence="2" id="KW-1185">Reference proteome</keyword>
<dbReference type="RefSeq" id="YP_010059861.1">
    <property type="nucleotide sequence ID" value="NC_054727.1"/>
</dbReference>
<dbReference type="Proteomes" id="UP000316777">
    <property type="component" value="Segment"/>
</dbReference>
<gene>
    <name evidence="1" type="primary">172</name>
    <name evidence="1" type="ORF">SEA_PHRAPPUCCINO_172</name>
</gene>
<organism evidence="1 2">
    <name type="scientific">Mycobacterium phage Phrappuccino</name>
    <dbReference type="NCBI Taxonomy" id="2591223"/>
    <lineage>
        <taxon>Viruses</taxon>
        <taxon>Duplodnaviria</taxon>
        <taxon>Heunggongvirae</taxon>
        <taxon>Uroviricota</taxon>
        <taxon>Caudoviricetes</taxon>
        <taxon>Phrappuccinovirus</taxon>
        <taxon>Phrappuccinovirus phrappuccino</taxon>
        <taxon>Phreappuccinovirus Phrappuccino</taxon>
    </lineage>
</organism>
<accession>A0A514DE28</accession>
<sequence length="48" mass="5666">MLMPYCNGRPLIQLIPVEVDDDADWVRNKAGRWHPEHGWVYHDEVPLP</sequence>
<dbReference type="GeneID" id="64767093"/>
<protein>
    <submittedName>
        <fullName evidence="1">Uncharacterized protein</fullName>
    </submittedName>
</protein>